<evidence type="ECO:0000313" key="2">
    <source>
        <dbReference type="Proteomes" id="UP000537141"/>
    </source>
</evidence>
<dbReference type="EMBL" id="JACHHU010000025">
    <property type="protein sequence ID" value="MBB6544171.1"/>
    <property type="molecule type" value="Genomic_DNA"/>
</dbReference>
<dbReference type="Pfam" id="PF04315">
    <property type="entry name" value="EpmC"/>
    <property type="match status" value="1"/>
</dbReference>
<reference evidence="1 2" key="1">
    <citation type="submission" date="2020-08" db="EMBL/GenBank/DDBJ databases">
        <title>Genomic Encyclopedia of Type Strains, Phase IV (KMG-IV): sequencing the most valuable type-strain genomes for metagenomic binning, comparative biology and taxonomic classification.</title>
        <authorList>
            <person name="Goeker M."/>
        </authorList>
    </citation>
    <scope>NUCLEOTIDE SEQUENCE [LARGE SCALE GENOMIC DNA]</scope>
    <source>
        <strain evidence="1 2">DSM 26287</strain>
    </source>
</reference>
<sequence>MQHQYQTLIMLFKQTFFSQYNTRLVKGAKEPVYLPANNQCNYHQIIFAHGYFASALHEIAHWCIAGESRRLLEDYGYWYVPDGRDQQQQNQFEHVEVKPQALEWAFCVAANKPFNVSADNLNGCEADTTGFRLNVYQQVQCYLKNGFPERANKFIHALAQYYQVSIPLTLSQFELDHELYQHV</sequence>
<comment type="caution">
    <text evidence="1">The sequence shown here is derived from an EMBL/GenBank/DDBJ whole genome shotgun (WGS) entry which is preliminary data.</text>
</comment>
<organism evidence="1 2">
    <name type="scientific">Thalassotalea piscium</name>
    <dbReference type="NCBI Taxonomy" id="1230533"/>
    <lineage>
        <taxon>Bacteria</taxon>
        <taxon>Pseudomonadati</taxon>
        <taxon>Pseudomonadota</taxon>
        <taxon>Gammaproteobacteria</taxon>
        <taxon>Alteromonadales</taxon>
        <taxon>Colwelliaceae</taxon>
        <taxon>Thalassotalea</taxon>
    </lineage>
</organism>
<dbReference type="AlphaFoldDB" id="A0A7X0TUC4"/>
<evidence type="ECO:0000313" key="1">
    <source>
        <dbReference type="EMBL" id="MBB6544171.1"/>
    </source>
</evidence>
<evidence type="ECO:0008006" key="3">
    <source>
        <dbReference type="Google" id="ProtNLM"/>
    </source>
</evidence>
<keyword evidence="2" id="KW-1185">Reference proteome</keyword>
<accession>A0A7X0TUC4</accession>
<dbReference type="InterPro" id="IPR007411">
    <property type="entry name" value="EpmC"/>
</dbReference>
<gene>
    <name evidence="1" type="ORF">HNQ55_002699</name>
</gene>
<dbReference type="Proteomes" id="UP000537141">
    <property type="component" value="Unassembled WGS sequence"/>
</dbReference>
<name>A0A7X0TUC4_9GAMM</name>
<proteinExistence type="predicted"/>
<protein>
    <recommendedName>
        <fullName evidence="3">Elongation factor P hydroxylase</fullName>
    </recommendedName>
</protein>
<dbReference type="RefSeq" id="WP_184425044.1">
    <property type="nucleotide sequence ID" value="NZ_AP027362.1"/>
</dbReference>